<name>A0AAN6BRL1_ASPLE</name>
<reference evidence="1" key="1">
    <citation type="journal article" date="2020" name="bioRxiv">
        <title>Genomic and phenotypic heterogeneity of clinical isolates of the human pathogens Aspergillus fumigatus, Aspergillus lentulus and Aspergillus fumigatiaffinis.</title>
        <authorList>
            <person name="dos Santos R.A.C."/>
            <person name="Steenwyk J.L."/>
            <person name="Rivero-Menendez O."/>
            <person name="Mead M.E."/>
            <person name="Silva L.P."/>
            <person name="Bastos R.W."/>
            <person name="Alastruey-Izquierdo A."/>
            <person name="Goldman G.H."/>
            <person name="Rokas A."/>
        </authorList>
    </citation>
    <scope>NUCLEOTIDE SEQUENCE</scope>
    <source>
        <strain evidence="1">CNM-CM8927</strain>
    </source>
</reference>
<reference evidence="1" key="2">
    <citation type="submission" date="2020-04" db="EMBL/GenBank/DDBJ databases">
        <authorList>
            <person name="Santos R.A.C."/>
            <person name="Steenwyk J.L."/>
            <person name="Rivero-Menendez O."/>
            <person name="Mead M.E."/>
            <person name="Silva L.P."/>
            <person name="Bastos R.W."/>
            <person name="Alastruey-Izquierdo A."/>
            <person name="Goldman G.H."/>
            <person name="Rokas A."/>
        </authorList>
    </citation>
    <scope>NUCLEOTIDE SEQUENCE</scope>
    <source>
        <strain evidence="1">CNM-CM8927</strain>
    </source>
</reference>
<proteinExistence type="predicted"/>
<protein>
    <submittedName>
        <fullName evidence="1">Uncharacterized protein</fullName>
    </submittedName>
</protein>
<dbReference type="Proteomes" id="UP000649114">
    <property type="component" value="Unassembled WGS sequence"/>
</dbReference>
<gene>
    <name evidence="1" type="ORF">CNMCM8927_004819</name>
</gene>
<dbReference type="EMBL" id="JAAAPU010000029">
    <property type="protein sequence ID" value="KAF4206425.1"/>
    <property type="molecule type" value="Genomic_DNA"/>
</dbReference>
<evidence type="ECO:0000313" key="2">
    <source>
        <dbReference type="Proteomes" id="UP000649114"/>
    </source>
</evidence>
<comment type="caution">
    <text evidence="1">The sequence shown here is derived from an EMBL/GenBank/DDBJ whole genome shotgun (WGS) entry which is preliminary data.</text>
</comment>
<sequence>MTLIDVPARESIQCPYMFQDNLSAAVWIRLPILLAIAADDTDKVQTLNATESVKFFTLADRGLSTSGIEKMFSTESFFSLPDEIESTVPWSANNAGLEEGM</sequence>
<organism evidence="1 2">
    <name type="scientific">Aspergillus lentulus</name>
    <dbReference type="NCBI Taxonomy" id="293939"/>
    <lineage>
        <taxon>Eukaryota</taxon>
        <taxon>Fungi</taxon>
        <taxon>Dikarya</taxon>
        <taxon>Ascomycota</taxon>
        <taxon>Pezizomycotina</taxon>
        <taxon>Eurotiomycetes</taxon>
        <taxon>Eurotiomycetidae</taxon>
        <taxon>Eurotiales</taxon>
        <taxon>Aspergillaceae</taxon>
        <taxon>Aspergillus</taxon>
        <taxon>Aspergillus subgen. Fumigati</taxon>
    </lineage>
</organism>
<accession>A0AAN6BRL1</accession>
<evidence type="ECO:0000313" key="1">
    <source>
        <dbReference type="EMBL" id="KAF4206425.1"/>
    </source>
</evidence>
<dbReference type="AlphaFoldDB" id="A0AAN6BRL1"/>